<feature type="signal peptide" evidence="1">
    <location>
        <begin position="1"/>
        <end position="24"/>
    </location>
</feature>
<proteinExistence type="predicted"/>
<reference evidence="2 3" key="1">
    <citation type="submission" date="2019-11" db="EMBL/GenBank/DDBJ databases">
        <title>Draft genome sequences of five Paenibacillus species of dairy origin.</title>
        <authorList>
            <person name="Olajide A.M."/>
            <person name="Chen S."/>
            <person name="Lapointe G."/>
        </authorList>
    </citation>
    <scope>NUCLEOTIDE SEQUENCE [LARGE SCALE GENOMIC DNA]</scope>
    <source>
        <strain evidence="2 3">12CR55</strain>
    </source>
</reference>
<gene>
    <name evidence="2" type="ORF">GNP95_08200</name>
</gene>
<organism evidence="2 3">
    <name type="scientific">Paenibacillus woosongensis</name>
    <dbReference type="NCBI Taxonomy" id="307580"/>
    <lineage>
        <taxon>Bacteria</taxon>
        <taxon>Bacillati</taxon>
        <taxon>Bacillota</taxon>
        <taxon>Bacilli</taxon>
        <taxon>Bacillales</taxon>
        <taxon>Paenibacillaceae</taxon>
        <taxon>Paenibacillus</taxon>
    </lineage>
</organism>
<evidence type="ECO:0000313" key="2">
    <source>
        <dbReference type="EMBL" id="MUG44974.1"/>
    </source>
</evidence>
<evidence type="ECO:0008006" key="4">
    <source>
        <dbReference type="Google" id="ProtNLM"/>
    </source>
</evidence>
<keyword evidence="1" id="KW-0732">Signal</keyword>
<dbReference type="EMBL" id="WNZW01000002">
    <property type="protein sequence ID" value="MUG44974.1"/>
    <property type="molecule type" value="Genomic_DNA"/>
</dbReference>
<accession>A0A7X2Z1E4</accession>
<comment type="caution">
    <text evidence="2">The sequence shown here is derived from an EMBL/GenBank/DDBJ whole genome shotgun (WGS) entry which is preliminary data.</text>
</comment>
<dbReference type="Proteomes" id="UP000447876">
    <property type="component" value="Unassembled WGS sequence"/>
</dbReference>
<dbReference type="AlphaFoldDB" id="A0A7X2Z1E4"/>
<sequence>MRKTFILAILSIILIFSGAISAFAAPIDQLNNSDSILYHSKSIQLPSNLTKKQKEILTSQIRELERSENSGIKPALVPTPIFIPYVVSSYEYDKKKLGTFLENKSDITQKISKTVEVSLSMSGSGTLAKTLAIQLGFEASIKASYTAEASVPAKTTYYVDQIDHWKHVQGKYDIYLLINGVLTHQGSGDWSVEVPQYVGWSIR</sequence>
<protein>
    <recommendedName>
        <fullName evidence="4">Deacetylase PdaC domain-containing protein</fullName>
    </recommendedName>
</protein>
<evidence type="ECO:0000256" key="1">
    <source>
        <dbReference type="SAM" id="SignalP"/>
    </source>
</evidence>
<dbReference type="OrthoDB" id="2662334at2"/>
<name>A0A7X2Z1E4_9BACL</name>
<feature type="chain" id="PRO_5030743543" description="Deacetylase PdaC domain-containing protein" evidence="1">
    <location>
        <begin position="25"/>
        <end position="203"/>
    </location>
</feature>
<dbReference type="RefSeq" id="WP_155610365.1">
    <property type="nucleotide sequence ID" value="NZ_WNZW01000002.1"/>
</dbReference>
<evidence type="ECO:0000313" key="3">
    <source>
        <dbReference type="Proteomes" id="UP000447876"/>
    </source>
</evidence>